<dbReference type="EMBL" id="KZ824447">
    <property type="protein sequence ID" value="RAK99339.1"/>
    <property type="molecule type" value="Genomic_DNA"/>
</dbReference>
<dbReference type="GO" id="GO:0006351">
    <property type="term" value="P:DNA-templated transcription"/>
    <property type="evidence" value="ECO:0007669"/>
    <property type="project" value="InterPro"/>
</dbReference>
<dbReference type="PANTHER" id="PTHR40626">
    <property type="entry name" value="MIP31509P"/>
    <property type="match status" value="1"/>
</dbReference>
<evidence type="ECO:0000256" key="2">
    <source>
        <dbReference type="ARBA" id="ARBA00022723"/>
    </source>
</evidence>
<organism evidence="10 11">
    <name type="scientific">Aspergillus ibericus CBS 121593</name>
    <dbReference type="NCBI Taxonomy" id="1448316"/>
    <lineage>
        <taxon>Eukaryota</taxon>
        <taxon>Fungi</taxon>
        <taxon>Dikarya</taxon>
        <taxon>Ascomycota</taxon>
        <taxon>Pezizomycotina</taxon>
        <taxon>Eurotiomycetes</taxon>
        <taxon>Eurotiomycetidae</taxon>
        <taxon>Eurotiales</taxon>
        <taxon>Aspergillaceae</taxon>
        <taxon>Aspergillus</taxon>
        <taxon>Aspergillus subgen. Circumdati</taxon>
    </lineage>
</organism>
<dbReference type="Proteomes" id="UP000249402">
    <property type="component" value="Unassembled WGS sequence"/>
</dbReference>
<dbReference type="OrthoDB" id="654211at2759"/>
<feature type="domain" description="Xylanolytic transcriptional activator regulatory" evidence="9">
    <location>
        <begin position="56"/>
        <end position="210"/>
    </location>
</feature>
<evidence type="ECO:0000259" key="9">
    <source>
        <dbReference type="Pfam" id="PF04082"/>
    </source>
</evidence>
<evidence type="ECO:0000256" key="5">
    <source>
        <dbReference type="ARBA" id="ARBA00022833"/>
    </source>
</evidence>
<evidence type="ECO:0000256" key="1">
    <source>
        <dbReference type="ARBA" id="ARBA00004123"/>
    </source>
</evidence>
<dbReference type="GeneID" id="37218422"/>
<dbReference type="InterPro" id="IPR007219">
    <property type="entry name" value="XnlR_reg_dom"/>
</dbReference>
<evidence type="ECO:0000256" key="4">
    <source>
        <dbReference type="ARBA" id="ARBA00022771"/>
    </source>
</evidence>
<dbReference type="RefSeq" id="XP_025573667.1">
    <property type="nucleotide sequence ID" value="XM_025713557.1"/>
</dbReference>
<dbReference type="GO" id="GO:0000981">
    <property type="term" value="F:DNA-binding transcription factor activity, RNA polymerase II-specific"/>
    <property type="evidence" value="ECO:0007669"/>
    <property type="project" value="InterPro"/>
</dbReference>
<keyword evidence="8" id="KW-0539">Nucleus</keyword>
<evidence type="ECO:0000256" key="8">
    <source>
        <dbReference type="ARBA" id="ARBA00023242"/>
    </source>
</evidence>
<comment type="subcellular location">
    <subcellularLocation>
        <location evidence="1">Nucleus</location>
    </subcellularLocation>
</comment>
<dbReference type="GO" id="GO:0000785">
    <property type="term" value="C:chromatin"/>
    <property type="evidence" value="ECO:0007669"/>
    <property type="project" value="TreeGrafter"/>
</dbReference>
<dbReference type="AlphaFoldDB" id="A0A395GVA3"/>
<dbReference type="GO" id="GO:0005634">
    <property type="term" value="C:nucleus"/>
    <property type="evidence" value="ECO:0007669"/>
    <property type="project" value="UniProtKB-SubCell"/>
</dbReference>
<accession>A0A395GVA3</accession>
<sequence length="452" mass="51142">MMALGAMDRFEVTAAIELFHYAKALLFNSQQQRAQFETRRPVVSPSDDSALKRQLIDEVRCLLCLAHFATWQGDPSLKIEACVLQSLLGQALRSSGLDETPQTLQYLDWEQWAQQESERRTKLFAFCFLGLQSIAYDMPPSIWCDEINLKLPCSCPEWTAPDGTSWRLLRQATPGEQGNFHDTLDTLLSPVSQVDHPISTPTPVGNYALIHGLLHKLVWTRKSASGILSRVSSLDYESAFESALRKWTSSWQQTPESNLEPLDPNGPLPFTSSALLSLAYVRNCFDVSRTRKIFTWAPTEIAQALRALPPVDRKWSSLLAAYHATHFLATLVKLGVQYFKHNQSILWSIEATLCGLECSIFLEQWLHRVQDTMHDIPLTDHEVRLVDWIKEVVYEGLSSVNNCSFDRTGGPAKLPDQIITVWSEIMQGNSPFPFIKMISEVLVEYGRLSARN</sequence>
<keyword evidence="4" id="KW-0863">Zinc-finger</keyword>
<name>A0A395GVA3_9EURO</name>
<dbReference type="CDD" id="cd12148">
    <property type="entry name" value="fungal_TF_MHR"/>
    <property type="match status" value="1"/>
</dbReference>
<reference evidence="10 11" key="1">
    <citation type="submission" date="2018-02" db="EMBL/GenBank/DDBJ databases">
        <title>The genomes of Aspergillus section Nigri reveals drivers in fungal speciation.</title>
        <authorList>
            <consortium name="DOE Joint Genome Institute"/>
            <person name="Vesth T.C."/>
            <person name="Nybo J."/>
            <person name="Theobald S."/>
            <person name="Brandl J."/>
            <person name="Frisvad J.C."/>
            <person name="Nielsen K.F."/>
            <person name="Lyhne E.K."/>
            <person name="Kogle M.E."/>
            <person name="Kuo A."/>
            <person name="Riley R."/>
            <person name="Clum A."/>
            <person name="Nolan M."/>
            <person name="Lipzen A."/>
            <person name="Salamov A."/>
            <person name="Henrissat B."/>
            <person name="Wiebenga A."/>
            <person name="De vries R.P."/>
            <person name="Grigoriev I.V."/>
            <person name="Mortensen U.H."/>
            <person name="Andersen M.R."/>
            <person name="Baker S.E."/>
        </authorList>
    </citation>
    <scope>NUCLEOTIDE SEQUENCE [LARGE SCALE GENOMIC DNA]</scope>
    <source>
        <strain evidence="10 11">CBS 121593</strain>
    </source>
</reference>
<keyword evidence="6" id="KW-0805">Transcription regulation</keyword>
<dbReference type="GO" id="GO:0008270">
    <property type="term" value="F:zinc ion binding"/>
    <property type="evidence" value="ECO:0007669"/>
    <property type="project" value="UniProtKB-KW"/>
</dbReference>
<evidence type="ECO:0000256" key="3">
    <source>
        <dbReference type="ARBA" id="ARBA00022737"/>
    </source>
</evidence>
<dbReference type="Pfam" id="PF04082">
    <property type="entry name" value="Fungal_trans"/>
    <property type="match status" value="1"/>
</dbReference>
<evidence type="ECO:0000313" key="10">
    <source>
        <dbReference type="EMBL" id="RAK99339.1"/>
    </source>
</evidence>
<keyword evidence="2" id="KW-0479">Metal-binding</keyword>
<evidence type="ECO:0000313" key="11">
    <source>
        <dbReference type="Proteomes" id="UP000249402"/>
    </source>
</evidence>
<keyword evidence="11" id="KW-1185">Reference proteome</keyword>
<dbReference type="VEuPathDB" id="FungiDB:BO80DRAFT_128205"/>
<keyword evidence="3" id="KW-0677">Repeat</keyword>
<gene>
    <name evidence="10" type="ORF">BO80DRAFT_128205</name>
</gene>
<keyword evidence="5" id="KW-0862">Zinc</keyword>
<evidence type="ECO:0000256" key="6">
    <source>
        <dbReference type="ARBA" id="ARBA00023015"/>
    </source>
</evidence>
<proteinExistence type="predicted"/>
<dbReference type="InterPro" id="IPR051059">
    <property type="entry name" value="VerF-like"/>
</dbReference>
<dbReference type="STRING" id="1448316.A0A395GVA3"/>
<keyword evidence="7" id="KW-0804">Transcription</keyword>
<dbReference type="PANTHER" id="PTHR40626:SF10">
    <property type="entry name" value="C2H2-TYPE DOMAIN-CONTAINING PROTEIN"/>
    <property type="match status" value="1"/>
</dbReference>
<protein>
    <recommendedName>
        <fullName evidence="9">Xylanolytic transcriptional activator regulatory domain-containing protein</fullName>
    </recommendedName>
</protein>
<evidence type="ECO:0000256" key="7">
    <source>
        <dbReference type="ARBA" id="ARBA00023163"/>
    </source>
</evidence>
<dbReference type="GO" id="GO:0000978">
    <property type="term" value="F:RNA polymerase II cis-regulatory region sequence-specific DNA binding"/>
    <property type="evidence" value="ECO:0007669"/>
    <property type="project" value="InterPro"/>
</dbReference>